<evidence type="ECO:0000259" key="1">
    <source>
        <dbReference type="PROSITE" id="PS50844"/>
    </source>
</evidence>
<dbReference type="InterPro" id="IPR057736">
    <property type="entry name" value="SAF_PseI/NeuA/NeuB"/>
</dbReference>
<organism evidence="2 3">
    <name type="scientific">Cognaticolwellia beringensis</name>
    <dbReference type="NCBI Taxonomy" id="1967665"/>
    <lineage>
        <taxon>Bacteria</taxon>
        <taxon>Pseudomonadati</taxon>
        <taxon>Pseudomonadota</taxon>
        <taxon>Gammaproteobacteria</taxon>
        <taxon>Alteromonadales</taxon>
        <taxon>Colwelliaceae</taxon>
        <taxon>Cognaticolwellia</taxon>
    </lineage>
</organism>
<dbReference type="SUPFAM" id="SSF51269">
    <property type="entry name" value="AFP III-like domain"/>
    <property type="match status" value="1"/>
</dbReference>
<dbReference type="KEGG" id="cber:B5D82_01880"/>
<sequence>MCAEAGADVAKFQHFKAQSIVSDTGFKNLGKQSTHQAKWKKSVYEVYQGASINLEWTDELVKTCKEANVQFMTSPYSAELIDHIDPFVSAYKVGSGDINWDLLVSQMAEKGKPMLLASGASSCDDVYNAINALSSYTQDIVLMQCNTNYTASLENFKYIQLNVLKTYANMFPNLILGLSDHTPGHTTVLGAVALGARIIEKHFTDNNDHDGPDHKFAMNPKDWKEMVVRTRELEFALGNGIKKIEENEMQTAVLQRRSLHLTRDIKAGEIIKESDLEILRPSPEGALQPNDFKYAIGKKAQIDLAKGGNLKWMDLR</sequence>
<dbReference type="Gene3D" id="3.90.1210.10">
    <property type="entry name" value="Antifreeze-like/N-acetylneuraminic acid synthase C-terminal domain"/>
    <property type="match status" value="1"/>
</dbReference>
<dbReference type="InterPro" id="IPR013785">
    <property type="entry name" value="Aldolase_TIM"/>
</dbReference>
<dbReference type="InterPro" id="IPR036732">
    <property type="entry name" value="AFP_Neu5c_C_sf"/>
</dbReference>
<dbReference type="CDD" id="cd11615">
    <property type="entry name" value="SAF_NeuB_like"/>
    <property type="match status" value="1"/>
</dbReference>
<dbReference type="OrthoDB" id="9781701at2"/>
<dbReference type="EMBL" id="CP020465">
    <property type="protein sequence ID" value="ASP49839.1"/>
    <property type="molecule type" value="Genomic_DNA"/>
</dbReference>
<dbReference type="Pfam" id="PF03102">
    <property type="entry name" value="NeuB"/>
    <property type="match status" value="1"/>
</dbReference>
<dbReference type="InterPro" id="IPR013974">
    <property type="entry name" value="SAF"/>
</dbReference>
<dbReference type="SUPFAM" id="SSF51569">
    <property type="entry name" value="Aldolase"/>
    <property type="match status" value="1"/>
</dbReference>
<dbReference type="SMART" id="SM00858">
    <property type="entry name" value="SAF"/>
    <property type="match status" value="1"/>
</dbReference>
<dbReference type="Pfam" id="PF08666">
    <property type="entry name" value="SAF"/>
    <property type="match status" value="1"/>
</dbReference>
<keyword evidence="3" id="KW-1185">Reference proteome</keyword>
<dbReference type="PANTHER" id="PTHR42966">
    <property type="entry name" value="N-ACETYLNEURAMINATE SYNTHASE"/>
    <property type="match status" value="1"/>
</dbReference>
<dbReference type="GO" id="GO:0016051">
    <property type="term" value="P:carbohydrate biosynthetic process"/>
    <property type="evidence" value="ECO:0007669"/>
    <property type="project" value="InterPro"/>
</dbReference>
<reference evidence="2 3" key="1">
    <citation type="submission" date="2017-08" db="EMBL/GenBank/DDBJ databases">
        <title>Complete genome of Colwellia sp. NB097-1, a psychrophile bacterium ioslated from Bering Sea.</title>
        <authorList>
            <person name="Chen X."/>
        </authorList>
    </citation>
    <scope>NUCLEOTIDE SEQUENCE [LARGE SCALE GENOMIC DNA]</scope>
    <source>
        <strain evidence="2 3">NB097-1</strain>
    </source>
</reference>
<dbReference type="PROSITE" id="PS50844">
    <property type="entry name" value="AFP_LIKE"/>
    <property type="match status" value="1"/>
</dbReference>
<name>A0A222GD85_9GAMM</name>
<dbReference type="AlphaFoldDB" id="A0A222GD85"/>
<evidence type="ECO:0000313" key="2">
    <source>
        <dbReference type="EMBL" id="ASP49839.1"/>
    </source>
</evidence>
<feature type="domain" description="AFP-like" evidence="1">
    <location>
        <begin position="258"/>
        <end position="316"/>
    </location>
</feature>
<protein>
    <submittedName>
        <fullName evidence="2">N-acetylneuraminate synthase</fullName>
    </submittedName>
</protein>
<dbReference type="GO" id="GO:0047444">
    <property type="term" value="F:N-acylneuraminate-9-phosphate synthase activity"/>
    <property type="evidence" value="ECO:0007669"/>
    <property type="project" value="TreeGrafter"/>
</dbReference>
<gene>
    <name evidence="2" type="ORF">B5D82_01880</name>
</gene>
<dbReference type="Proteomes" id="UP000202259">
    <property type="component" value="Chromosome"/>
</dbReference>
<evidence type="ECO:0000313" key="3">
    <source>
        <dbReference type="Proteomes" id="UP000202259"/>
    </source>
</evidence>
<dbReference type="PANTHER" id="PTHR42966:SF2">
    <property type="entry name" value="PSEUDAMINIC ACID SYNTHASE"/>
    <property type="match status" value="1"/>
</dbReference>
<dbReference type="InterPro" id="IPR006190">
    <property type="entry name" value="SAF_AFP_Neu5Ac"/>
</dbReference>
<accession>A0A222GD85</accession>
<proteinExistence type="predicted"/>
<dbReference type="InterPro" id="IPR051690">
    <property type="entry name" value="PseI-like"/>
</dbReference>
<dbReference type="InterPro" id="IPR013132">
    <property type="entry name" value="PseI/NeuA/B-like_N"/>
</dbReference>
<dbReference type="Gene3D" id="3.20.20.70">
    <property type="entry name" value="Aldolase class I"/>
    <property type="match status" value="1"/>
</dbReference>